<sequence>MNNQRDDLLAFAKVLDDKLANIAQQFDTPLFLLRQMVRFFRKQPTSEACWRSWGDLHEKLSWKFFQLHLHQAIQNAMKQTPRASSLVENLNSRLRNYFSLRKHLGTSYLGLLQFFINHRRFMSSDSEQRRGKSPGEMMTGEKHLHWLEMLGFKRFQRA</sequence>
<protein>
    <submittedName>
        <fullName evidence="1">Uncharacterized protein</fullName>
    </submittedName>
</protein>
<comment type="caution">
    <text evidence="1">The sequence shown here is derived from an EMBL/GenBank/DDBJ whole genome shotgun (WGS) entry which is preliminary data.</text>
</comment>
<reference evidence="1 2" key="1">
    <citation type="journal article" date="2018" name="Sci. Rep.">
        <title>A novel species of the marine cyanobacterium Acaryochloris with a unique pigment content and lifestyle.</title>
        <authorList>
            <person name="Partensky F."/>
            <person name="Six C."/>
            <person name="Ratin M."/>
            <person name="Garczarek L."/>
            <person name="Vaulot D."/>
            <person name="Probert I."/>
            <person name="Calteau A."/>
            <person name="Gourvil P."/>
            <person name="Marie D."/>
            <person name="Grebert T."/>
            <person name="Bouchier C."/>
            <person name="Le Panse S."/>
            <person name="Gachenot M."/>
            <person name="Rodriguez F."/>
            <person name="Garrido J.L."/>
        </authorList>
    </citation>
    <scope>NUCLEOTIDE SEQUENCE [LARGE SCALE GENOMIC DNA]</scope>
    <source>
        <strain evidence="1 2">RCC1774</strain>
    </source>
</reference>
<gene>
    <name evidence="1" type="ORF">C1752_10958</name>
</gene>
<dbReference type="RefSeq" id="WP_233501890.1">
    <property type="nucleotide sequence ID" value="NZ_CAWNWM010000034.1"/>
</dbReference>
<dbReference type="Proteomes" id="UP000248857">
    <property type="component" value="Unassembled WGS sequence"/>
</dbReference>
<dbReference type="AlphaFoldDB" id="A0A2W1J7W4"/>
<organism evidence="1 2">
    <name type="scientific">Acaryochloris thomasi RCC1774</name>
    <dbReference type="NCBI Taxonomy" id="1764569"/>
    <lineage>
        <taxon>Bacteria</taxon>
        <taxon>Bacillati</taxon>
        <taxon>Cyanobacteriota</taxon>
        <taxon>Cyanophyceae</taxon>
        <taxon>Acaryochloridales</taxon>
        <taxon>Acaryochloridaceae</taxon>
        <taxon>Acaryochloris</taxon>
        <taxon>Acaryochloris thomasi</taxon>
    </lineage>
</organism>
<keyword evidence="2" id="KW-1185">Reference proteome</keyword>
<name>A0A2W1J7W4_9CYAN</name>
<dbReference type="EMBL" id="PQWO01000034">
    <property type="protein sequence ID" value="PZD70529.1"/>
    <property type="molecule type" value="Genomic_DNA"/>
</dbReference>
<accession>A0A2W1J7W4</accession>
<evidence type="ECO:0000313" key="2">
    <source>
        <dbReference type="Proteomes" id="UP000248857"/>
    </source>
</evidence>
<evidence type="ECO:0000313" key="1">
    <source>
        <dbReference type="EMBL" id="PZD70529.1"/>
    </source>
</evidence>
<proteinExistence type="predicted"/>